<dbReference type="AlphaFoldDB" id="A0AAV4ITQ6"/>
<organism evidence="1 2">
    <name type="scientific">Elysia marginata</name>
    <dbReference type="NCBI Taxonomy" id="1093978"/>
    <lineage>
        <taxon>Eukaryota</taxon>
        <taxon>Metazoa</taxon>
        <taxon>Spiralia</taxon>
        <taxon>Lophotrochozoa</taxon>
        <taxon>Mollusca</taxon>
        <taxon>Gastropoda</taxon>
        <taxon>Heterobranchia</taxon>
        <taxon>Euthyneura</taxon>
        <taxon>Panpulmonata</taxon>
        <taxon>Sacoglossa</taxon>
        <taxon>Placobranchoidea</taxon>
        <taxon>Plakobranchidae</taxon>
        <taxon>Elysia</taxon>
    </lineage>
</organism>
<reference evidence="1 2" key="1">
    <citation type="journal article" date="2021" name="Elife">
        <title>Chloroplast acquisition without the gene transfer in kleptoplastic sea slugs, Plakobranchus ocellatus.</title>
        <authorList>
            <person name="Maeda T."/>
            <person name="Takahashi S."/>
            <person name="Yoshida T."/>
            <person name="Shimamura S."/>
            <person name="Takaki Y."/>
            <person name="Nagai Y."/>
            <person name="Toyoda A."/>
            <person name="Suzuki Y."/>
            <person name="Arimoto A."/>
            <person name="Ishii H."/>
            <person name="Satoh N."/>
            <person name="Nishiyama T."/>
            <person name="Hasebe M."/>
            <person name="Maruyama T."/>
            <person name="Minagawa J."/>
            <person name="Obokata J."/>
            <person name="Shigenobu S."/>
        </authorList>
    </citation>
    <scope>NUCLEOTIDE SEQUENCE [LARGE SCALE GENOMIC DNA]</scope>
</reference>
<sequence>MHKPQPSSDSSCWRGRLLLDGGILILGGFDEGWRAEWPSGCYNCCCCCSHLPSRARVPRCGGSVVAVQGEAVALSSLPISLVFRRTPVSRRLSRCDQSKSRRKRCYLSLEYEVLCLDVCRV</sequence>
<keyword evidence="2" id="KW-1185">Reference proteome</keyword>
<evidence type="ECO:0000313" key="1">
    <source>
        <dbReference type="EMBL" id="GFS13055.1"/>
    </source>
</evidence>
<name>A0AAV4ITQ6_9GAST</name>
<gene>
    <name evidence="1" type="ORF">ElyMa_006713000</name>
</gene>
<proteinExistence type="predicted"/>
<dbReference type="Proteomes" id="UP000762676">
    <property type="component" value="Unassembled WGS sequence"/>
</dbReference>
<dbReference type="EMBL" id="BMAT01013435">
    <property type="protein sequence ID" value="GFS13055.1"/>
    <property type="molecule type" value="Genomic_DNA"/>
</dbReference>
<protein>
    <submittedName>
        <fullName evidence="1">Uncharacterized protein</fullName>
    </submittedName>
</protein>
<evidence type="ECO:0000313" key="2">
    <source>
        <dbReference type="Proteomes" id="UP000762676"/>
    </source>
</evidence>
<accession>A0AAV4ITQ6</accession>
<comment type="caution">
    <text evidence="1">The sequence shown here is derived from an EMBL/GenBank/DDBJ whole genome shotgun (WGS) entry which is preliminary data.</text>
</comment>